<evidence type="ECO:0000256" key="1">
    <source>
        <dbReference type="ARBA" id="ARBA00004496"/>
    </source>
</evidence>
<dbReference type="GO" id="GO:0016423">
    <property type="term" value="F:tRNA (guanine) methyltransferase activity"/>
    <property type="evidence" value="ECO:0007669"/>
    <property type="project" value="TreeGrafter"/>
</dbReference>
<dbReference type="GO" id="GO:0003723">
    <property type="term" value="F:RNA binding"/>
    <property type="evidence" value="ECO:0007669"/>
    <property type="project" value="UniProtKB-UniRule"/>
</dbReference>
<dbReference type="PROSITE" id="PS51165">
    <property type="entry name" value="THUMP"/>
    <property type="match status" value="1"/>
</dbReference>
<evidence type="ECO:0000259" key="4">
    <source>
        <dbReference type="PROSITE" id="PS51165"/>
    </source>
</evidence>
<reference evidence="5 6" key="1">
    <citation type="submission" date="2014-03" db="EMBL/GenBank/DDBJ databases">
        <title>Draft genome of the hookworm Oesophagostomum dentatum.</title>
        <authorList>
            <person name="Mitreva M."/>
        </authorList>
    </citation>
    <scope>NUCLEOTIDE SEQUENCE [LARGE SCALE GENOMIC DNA]</scope>
    <source>
        <strain evidence="5 6">OD-Hann</strain>
    </source>
</reference>
<comment type="subcellular location">
    <subcellularLocation>
        <location evidence="1">Cytoplasm</location>
    </subcellularLocation>
</comment>
<dbReference type="GO" id="GO:0005737">
    <property type="term" value="C:cytoplasm"/>
    <property type="evidence" value="ECO:0007669"/>
    <property type="project" value="UniProtKB-SubCell"/>
</dbReference>
<sequence>MREYVNDENTGITPQDTFTFRVTCNRAGEKSRHSFTSMDAARALGAQINNIFGWRPDMKSFDVEVVLNIRNDTMLVMVALNKDSLFKRNVCAFGPTTMRST</sequence>
<evidence type="ECO:0000256" key="3">
    <source>
        <dbReference type="PROSITE-ProRule" id="PRU00529"/>
    </source>
</evidence>
<accession>A0A0B1RXZ1</accession>
<evidence type="ECO:0000313" key="6">
    <source>
        <dbReference type="Proteomes" id="UP000053660"/>
    </source>
</evidence>
<name>A0A0B1RXZ1_OESDE</name>
<keyword evidence="2" id="KW-0819">tRNA processing</keyword>
<dbReference type="EMBL" id="KN610657">
    <property type="protein sequence ID" value="KHJ77544.1"/>
    <property type="molecule type" value="Genomic_DNA"/>
</dbReference>
<organism evidence="5 6">
    <name type="scientific">Oesophagostomum dentatum</name>
    <name type="common">Nodular worm</name>
    <dbReference type="NCBI Taxonomy" id="61180"/>
    <lineage>
        <taxon>Eukaryota</taxon>
        <taxon>Metazoa</taxon>
        <taxon>Ecdysozoa</taxon>
        <taxon>Nematoda</taxon>
        <taxon>Chromadorea</taxon>
        <taxon>Rhabditida</taxon>
        <taxon>Rhabditina</taxon>
        <taxon>Rhabditomorpha</taxon>
        <taxon>Strongyloidea</taxon>
        <taxon>Strongylidae</taxon>
        <taxon>Oesophagostomum</taxon>
    </lineage>
</organism>
<dbReference type="SUPFAM" id="SSF143437">
    <property type="entry name" value="THUMP domain-like"/>
    <property type="match status" value="1"/>
</dbReference>
<feature type="non-terminal residue" evidence="5">
    <location>
        <position position="101"/>
    </location>
</feature>
<dbReference type="AlphaFoldDB" id="A0A0B1RXZ1"/>
<dbReference type="SMART" id="SM00981">
    <property type="entry name" value="THUMP"/>
    <property type="match status" value="1"/>
</dbReference>
<dbReference type="InterPro" id="IPR004114">
    <property type="entry name" value="THUMP_dom"/>
</dbReference>
<dbReference type="GO" id="GO:0030488">
    <property type="term" value="P:tRNA methylation"/>
    <property type="evidence" value="ECO:0007669"/>
    <property type="project" value="TreeGrafter"/>
</dbReference>
<evidence type="ECO:0000313" key="5">
    <source>
        <dbReference type="EMBL" id="KHJ77544.1"/>
    </source>
</evidence>
<dbReference type="OrthoDB" id="47730at2759"/>
<proteinExistence type="predicted"/>
<gene>
    <name evidence="5" type="ORF">OESDEN_22836</name>
</gene>
<evidence type="ECO:0000256" key="2">
    <source>
        <dbReference type="ARBA" id="ARBA00022694"/>
    </source>
</evidence>
<feature type="domain" description="THUMP" evidence="4">
    <location>
        <begin position="1"/>
        <end position="80"/>
    </location>
</feature>
<keyword evidence="6" id="KW-1185">Reference proteome</keyword>
<keyword evidence="3" id="KW-0694">RNA-binding</keyword>
<dbReference type="PANTHER" id="PTHR14911">
    <property type="entry name" value="THUMP DOMAIN-CONTAINING"/>
    <property type="match status" value="1"/>
</dbReference>
<dbReference type="Proteomes" id="UP000053660">
    <property type="component" value="Unassembled WGS sequence"/>
</dbReference>
<dbReference type="Gene3D" id="3.30.2130.30">
    <property type="match status" value="1"/>
</dbReference>
<protein>
    <submittedName>
        <fullName evidence="5">THUMP domain protein</fullName>
    </submittedName>
</protein>
<dbReference type="PANTHER" id="PTHR14911:SF13">
    <property type="entry name" value="TRNA (GUANINE(6)-N2)-METHYLTRANSFERASE THUMP3"/>
    <property type="match status" value="1"/>
</dbReference>
<dbReference type="Pfam" id="PF02926">
    <property type="entry name" value="THUMP"/>
    <property type="match status" value="1"/>
</dbReference>